<dbReference type="AlphaFoldDB" id="A0A267AJ00"/>
<feature type="transmembrane region" description="Helical" evidence="1">
    <location>
        <begin position="36"/>
        <end position="57"/>
    </location>
</feature>
<evidence type="ECO:0000256" key="1">
    <source>
        <dbReference type="SAM" id="Phobius"/>
    </source>
</evidence>
<reference evidence="2 3" key="1">
    <citation type="submission" date="2017-08" db="EMBL/GenBank/DDBJ databases">
        <title>Genomic and metabolic characterisation of spoilage-associated Pseudomonas species.</title>
        <authorList>
            <person name="Stanborough T."/>
            <person name="Fegan N."/>
            <person name="Powell S.M."/>
            <person name="Singh T."/>
            <person name="Tamplin M.L."/>
            <person name="Chandry P.S."/>
        </authorList>
    </citation>
    <scope>NUCLEOTIDE SEQUENCE [LARGE SCALE GENOMIC DNA]</scope>
    <source>
        <strain evidence="2 3">F1801</strain>
    </source>
</reference>
<gene>
    <name evidence="2" type="ORF">CJU81_11230</name>
</gene>
<dbReference type="RefSeq" id="WP_095036725.1">
    <property type="nucleotide sequence ID" value="NZ_NQKQ01000010.1"/>
</dbReference>
<dbReference type="EMBL" id="NQKQ01000010">
    <property type="protein sequence ID" value="PAA12271.1"/>
    <property type="molecule type" value="Genomic_DNA"/>
</dbReference>
<feature type="transmembrane region" description="Helical" evidence="1">
    <location>
        <begin position="69"/>
        <end position="90"/>
    </location>
</feature>
<keyword evidence="1" id="KW-0812">Transmembrane</keyword>
<accession>A0A267AJ00</accession>
<keyword evidence="1" id="KW-0472">Membrane</keyword>
<evidence type="ECO:0000313" key="2">
    <source>
        <dbReference type="EMBL" id="PAA12271.1"/>
    </source>
</evidence>
<feature type="transmembrane region" description="Helical" evidence="1">
    <location>
        <begin position="218"/>
        <end position="241"/>
    </location>
</feature>
<feature type="transmembrane region" description="Helical" evidence="1">
    <location>
        <begin position="253"/>
        <end position="271"/>
    </location>
</feature>
<sequence length="304" mass="33496">MKPEKLGVALGLLFCFISAAFDVYVAFMTQTFDTKVVIFYCFTSSAALFWMYCLWGDRYRLVRKIKQDWPLVVWVNVSVLLNWGGLFYALRFLEPAVVGVASVACGPALTLLVSSFVKGAGKANALETLIAGLVLLSVVIMLFQSFIGESGVSSTSIEQRLVGIVSVVLCALGTVFYTIVSKKMFSCHWKTFEILAVRNTLMVVVCSLYISISDASFIIASQWLLPLTVLVVVGHLLPVYLIQKTILYLSPMAVAFVLLTLPVFTLLLQYMDSRVEFSIPSILAVSLIVALLAWLAISKKRGLT</sequence>
<protein>
    <submittedName>
        <fullName evidence="2">Transporter</fullName>
    </submittedName>
</protein>
<feature type="transmembrane region" description="Helical" evidence="1">
    <location>
        <begin position="277"/>
        <end position="297"/>
    </location>
</feature>
<keyword evidence="1" id="KW-1133">Transmembrane helix</keyword>
<name>A0A267AJ00_PSEFR</name>
<feature type="transmembrane region" description="Helical" evidence="1">
    <location>
        <begin position="129"/>
        <end position="147"/>
    </location>
</feature>
<dbReference type="Proteomes" id="UP000215861">
    <property type="component" value="Unassembled WGS sequence"/>
</dbReference>
<proteinExistence type="predicted"/>
<organism evidence="2 3">
    <name type="scientific">Pseudomonas fragi</name>
    <dbReference type="NCBI Taxonomy" id="296"/>
    <lineage>
        <taxon>Bacteria</taxon>
        <taxon>Pseudomonadati</taxon>
        <taxon>Pseudomonadota</taxon>
        <taxon>Gammaproteobacteria</taxon>
        <taxon>Pseudomonadales</taxon>
        <taxon>Pseudomonadaceae</taxon>
        <taxon>Pseudomonas</taxon>
    </lineage>
</organism>
<feature type="transmembrane region" description="Helical" evidence="1">
    <location>
        <begin position="96"/>
        <end position="117"/>
    </location>
</feature>
<comment type="caution">
    <text evidence="2">The sequence shown here is derived from an EMBL/GenBank/DDBJ whole genome shotgun (WGS) entry which is preliminary data.</text>
</comment>
<feature type="transmembrane region" description="Helical" evidence="1">
    <location>
        <begin position="159"/>
        <end position="180"/>
    </location>
</feature>
<evidence type="ECO:0000313" key="3">
    <source>
        <dbReference type="Proteomes" id="UP000215861"/>
    </source>
</evidence>
<feature type="transmembrane region" description="Helical" evidence="1">
    <location>
        <begin position="192"/>
        <end position="212"/>
    </location>
</feature>
<dbReference type="OrthoDB" id="6847955at2"/>